<dbReference type="Proteomes" id="UP000663870">
    <property type="component" value="Unassembled WGS sequence"/>
</dbReference>
<protein>
    <recommendedName>
        <fullName evidence="7">LIM zinc-binding domain-containing protein</fullName>
    </recommendedName>
</protein>
<evidence type="ECO:0000313" key="9">
    <source>
        <dbReference type="EMBL" id="CAF1199920.1"/>
    </source>
</evidence>
<dbReference type="PROSITE" id="PS50023">
    <property type="entry name" value="LIM_DOMAIN_2"/>
    <property type="match status" value="2"/>
</dbReference>
<dbReference type="Proteomes" id="UP000663854">
    <property type="component" value="Unassembled WGS sequence"/>
</dbReference>
<dbReference type="FunFam" id="2.10.110.10:FF:000001">
    <property type="entry name" value="Cysteine and glycine-rich protein 1"/>
    <property type="match status" value="2"/>
</dbReference>
<comment type="caution">
    <text evidence="8">The sequence shown here is derived from an EMBL/GenBank/DDBJ whole genome shotgun (WGS) entry which is preliminary data.</text>
</comment>
<evidence type="ECO:0000256" key="5">
    <source>
        <dbReference type="PROSITE-ProRule" id="PRU00125"/>
    </source>
</evidence>
<dbReference type="GO" id="GO:0046872">
    <property type="term" value="F:metal ion binding"/>
    <property type="evidence" value="ECO:0007669"/>
    <property type="project" value="UniProtKB-KW"/>
</dbReference>
<dbReference type="Gene3D" id="2.10.110.10">
    <property type="entry name" value="Cysteine Rich Protein"/>
    <property type="match status" value="2"/>
</dbReference>
<name>A0A814HVY6_9BILA</name>
<dbReference type="PANTHER" id="PTHR46074:SF5">
    <property type="entry name" value="LIM DOMAIN-CONTAINING PROTEIN C"/>
    <property type="match status" value="1"/>
</dbReference>
<evidence type="ECO:0000313" key="10">
    <source>
        <dbReference type="Proteomes" id="UP000663854"/>
    </source>
</evidence>
<feature type="region of interest" description="Disordered" evidence="6">
    <location>
        <begin position="100"/>
        <end position="121"/>
    </location>
</feature>
<keyword evidence="3 5" id="KW-0862">Zinc</keyword>
<evidence type="ECO:0000259" key="7">
    <source>
        <dbReference type="PROSITE" id="PS50023"/>
    </source>
</evidence>
<sequence length="840" mass="99732">MASNRNSFQSRTNNEKSDYKAGKWQASISTPLCAFCNKAVYPAEEIMGGGQKFHKFCFKCTICHVLLNSLSLNERNQKLYCTGCYSREFGPRMVSRHFATSFPSDLDSPPSSPRLNQEEETDFNNEYYQRQTVIYSSPSYESYDDDDDLHHRNLKSTMMNGITTSNTNRSTSRNVINDNAFKMMSISGNICPRCSKTVYQAEEIKAIGKSFHKQCYTCAHCKGTISGAHYSEHDGEIYDKKCYQRLFSPKLSLHIEKKDDYNHALECHTETFNIQQKTDEDVRETLTLLGNVCDNKNKMENKEYDSITPINKIKHHNENFASNSKKFKTDPSTIKNNDYTKLLKLEDLPVELFIYHLFPYFPQHVIIKIFFNLNYSFQQIVISYFTINTNIDLTQISEDWFFKYLSNLSSKIEIINIDDKQIDKIFQSLNSYPKLNSLFIKNIQFLPLTKCLKYLKFFKQLKYLNLNENENEYKLFSDPYLIRIIIASLFEEDSLLQSFTLIRNFPLYLGFNNFEIINYCLQNLTIYLIHLDDLIYLLNTLRSLKYFYGKIVNEENHINENKSNFLLSKLIKCYFECKHIKRNDLNYFLNQLKQSTLLEIFKLKINSMNEKYTENEILEKLPNLKKFSFYIRFHQLHLTSQIIQNEFNNNRLIWYKDDYYYYSFLSLPYRFKQLSNISNNIVYQNLNNTKDILLFPTVEHIEISYSKDQLNPKLIQFINDQFPNLFTMEIELGKLNKNLMNDKKLILNKIRKLILNYKDERNYYHIKRLLLLTPYIEILIVDYNNIISYKHKLRYDDELLSIRKQIKLLIITNCSHEFNSDEEDYIKNKIFTNLTKLLVS</sequence>
<evidence type="ECO:0000256" key="2">
    <source>
        <dbReference type="ARBA" id="ARBA00022737"/>
    </source>
</evidence>
<keyword evidence="4 5" id="KW-0440">LIM domain</keyword>
<dbReference type="SMART" id="SM00132">
    <property type="entry name" value="LIM"/>
    <property type="match status" value="2"/>
</dbReference>
<feature type="domain" description="LIM zinc-binding" evidence="7">
    <location>
        <begin position="31"/>
        <end position="91"/>
    </location>
</feature>
<evidence type="ECO:0000256" key="1">
    <source>
        <dbReference type="ARBA" id="ARBA00022723"/>
    </source>
</evidence>
<dbReference type="EMBL" id="CAJNOH010000366">
    <property type="protein sequence ID" value="CAF1015744.1"/>
    <property type="molecule type" value="Genomic_DNA"/>
</dbReference>
<reference evidence="8" key="1">
    <citation type="submission" date="2021-02" db="EMBL/GenBank/DDBJ databases">
        <authorList>
            <person name="Nowell W R."/>
        </authorList>
    </citation>
    <scope>NUCLEOTIDE SEQUENCE</scope>
</reference>
<evidence type="ECO:0000256" key="6">
    <source>
        <dbReference type="SAM" id="MobiDB-lite"/>
    </source>
</evidence>
<dbReference type="AlphaFoldDB" id="A0A814HVY6"/>
<dbReference type="InterPro" id="IPR001781">
    <property type="entry name" value="Znf_LIM"/>
</dbReference>
<evidence type="ECO:0000256" key="4">
    <source>
        <dbReference type="ARBA" id="ARBA00023038"/>
    </source>
</evidence>
<keyword evidence="2" id="KW-0677">Repeat</keyword>
<keyword evidence="11" id="KW-1185">Reference proteome</keyword>
<dbReference type="PROSITE" id="PS00478">
    <property type="entry name" value="LIM_DOMAIN_1"/>
    <property type="match status" value="2"/>
</dbReference>
<evidence type="ECO:0000313" key="11">
    <source>
        <dbReference type="Proteomes" id="UP000663870"/>
    </source>
</evidence>
<dbReference type="EMBL" id="CAJNOL010000789">
    <property type="protein sequence ID" value="CAF1199920.1"/>
    <property type="molecule type" value="Genomic_DNA"/>
</dbReference>
<feature type="domain" description="LIM zinc-binding" evidence="7">
    <location>
        <begin position="189"/>
        <end position="249"/>
    </location>
</feature>
<proteinExistence type="predicted"/>
<evidence type="ECO:0000313" key="8">
    <source>
        <dbReference type="EMBL" id="CAF1015744.1"/>
    </source>
</evidence>
<gene>
    <name evidence="9" type="ORF">JXQ802_LOCUS24357</name>
    <name evidence="8" type="ORF">PYM288_LOCUS15351</name>
</gene>
<dbReference type="CDD" id="cd09326">
    <property type="entry name" value="LIM_CRP_like"/>
    <property type="match status" value="2"/>
</dbReference>
<dbReference type="Pfam" id="PF00412">
    <property type="entry name" value="LIM"/>
    <property type="match status" value="2"/>
</dbReference>
<dbReference type="SUPFAM" id="SSF57716">
    <property type="entry name" value="Glucocorticoid receptor-like (DNA-binding domain)"/>
    <property type="match status" value="4"/>
</dbReference>
<dbReference type="PANTHER" id="PTHR46074">
    <property type="entry name" value="CYSTEINE-RICH PROTEIN CRIP FAMILY MEMBER"/>
    <property type="match status" value="1"/>
</dbReference>
<keyword evidence="1 5" id="KW-0479">Metal-binding</keyword>
<accession>A0A814HVY6</accession>
<evidence type="ECO:0000256" key="3">
    <source>
        <dbReference type="ARBA" id="ARBA00022833"/>
    </source>
</evidence>
<organism evidence="8 10">
    <name type="scientific">Rotaria sordida</name>
    <dbReference type="NCBI Taxonomy" id="392033"/>
    <lineage>
        <taxon>Eukaryota</taxon>
        <taxon>Metazoa</taxon>
        <taxon>Spiralia</taxon>
        <taxon>Gnathifera</taxon>
        <taxon>Rotifera</taxon>
        <taxon>Eurotatoria</taxon>
        <taxon>Bdelloidea</taxon>
        <taxon>Philodinida</taxon>
        <taxon>Philodinidae</taxon>
        <taxon>Rotaria</taxon>
    </lineage>
</organism>